<gene>
    <name evidence="13" type="primary">unc-32_2</name>
    <name evidence="13" type="ORF">DERF_010251</name>
    <name evidence="12" type="ORF">HUG17_0240</name>
</gene>
<dbReference type="AlphaFoldDB" id="A0A922L1U3"/>
<evidence type="ECO:0000313" key="14">
    <source>
        <dbReference type="Proteomes" id="UP000790347"/>
    </source>
</evidence>
<feature type="region of interest" description="Disordered" evidence="11">
    <location>
        <begin position="726"/>
        <end position="751"/>
    </location>
</feature>
<dbReference type="GO" id="GO:0000220">
    <property type="term" value="C:vacuolar proton-transporting V-type ATPase, V0 domain"/>
    <property type="evidence" value="ECO:0007669"/>
    <property type="project" value="InterPro"/>
</dbReference>
<dbReference type="EMBL" id="SDOV01000001">
    <property type="protein sequence ID" value="KAH7644702.1"/>
    <property type="molecule type" value="Genomic_DNA"/>
</dbReference>
<feature type="transmembrane region" description="Helical" evidence="9">
    <location>
        <begin position="623"/>
        <end position="643"/>
    </location>
</feature>
<evidence type="ECO:0000256" key="1">
    <source>
        <dbReference type="ARBA" id="ARBA00004141"/>
    </source>
</evidence>
<reference evidence="13" key="4">
    <citation type="journal article" date="2022" name="Res Sq">
        <title>Comparative Genomics Reveals Insights into the Divergent Evolution of Astigmatic Mites and Household Pest Adaptations.</title>
        <authorList>
            <person name="Xiong Q."/>
            <person name="Wan A.T.-Y."/>
            <person name="Liu X.-Y."/>
            <person name="Fung C.S.-H."/>
            <person name="Xiao X."/>
            <person name="Malainual N."/>
            <person name="Hou J."/>
            <person name="Wang L."/>
            <person name="Wang M."/>
            <person name="Yang K."/>
            <person name="Cui Y."/>
            <person name="Leung E."/>
            <person name="Nong W."/>
            <person name="Shin S.-K."/>
            <person name="Au S."/>
            <person name="Jeong K.Y."/>
            <person name="Chew F.T."/>
            <person name="Hui J."/>
            <person name="Leung T.F."/>
            <person name="Tungtrongchitr A."/>
            <person name="Zhong N."/>
            <person name="Liu Z."/>
            <person name="Tsui S."/>
        </authorList>
    </citation>
    <scope>NUCLEOTIDE SEQUENCE</scope>
    <source>
        <strain evidence="13">Derf</strain>
        <tissue evidence="13">Whole organism</tissue>
    </source>
</reference>
<evidence type="ECO:0000256" key="11">
    <source>
        <dbReference type="SAM" id="MobiDB-lite"/>
    </source>
</evidence>
<dbReference type="Proteomes" id="UP000790347">
    <property type="component" value="Unassembled WGS sequence"/>
</dbReference>
<feature type="transmembrane region" description="Helical" evidence="9">
    <location>
        <begin position="482"/>
        <end position="502"/>
    </location>
</feature>
<dbReference type="GO" id="GO:0005886">
    <property type="term" value="C:plasma membrane"/>
    <property type="evidence" value="ECO:0007669"/>
    <property type="project" value="TreeGrafter"/>
</dbReference>
<dbReference type="PIRSF" id="PIRSF001293">
    <property type="entry name" value="ATP6V0A1"/>
    <property type="match status" value="1"/>
</dbReference>
<keyword evidence="4 9" id="KW-0812">Transmembrane</keyword>
<dbReference type="PANTHER" id="PTHR11629">
    <property type="entry name" value="VACUOLAR PROTON ATPASES"/>
    <property type="match status" value="1"/>
</dbReference>
<evidence type="ECO:0000256" key="10">
    <source>
        <dbReference type="SAM" id="Coils"/>
    </source>
</evidence>
<dbReference type="GO" id="GO:0046961">
    <property type="term" value="F:proton-transporting ATPase activity, rotational mechanism"/>
    <property type="evidence" value="ECO:0007669"/>
    <property type="project" value="InterPro"/>
</dbReference>
<dbReference type="GO" id="GO:0051117">
    <property type="term" value="F:ATPase binding"/>
    <property type="evidence" value="ECO:0007669"/>
    <property type="project" value="TreeGrafter"/>
</dbReference>
<dbReference type="InterPro" id="IPR026028">
    <property type="entry name" value="V-type_ATPase_116kDa_su_euka"/>
</dbReference>
<comment type="similarity">
    <text evidence="2 9">Belongs to the V-ATPase 116 kDa subunit family.</text>
</comment>
<dbReference type="EMBL" id="ASGP02000004">
    <property type="protein sequence ID" value="KAH9511824.1"/>
    <property type="molecule type" value="Genomic_DNA"/>
</dbReference>
<evidence type="ECO:0000313" key="13">
    <source>
        <dbReference type="EMBL" id="KAH9511824.1"/>
    </source>
</evidence>
<dbReference type="InterPro" id="IPR002490">
    <property type="entry name" value="V-ATPase_116kDa_su"/>
</dbReference>
<keyword evidence="14" id="KW-1185">Reference proteome</keyword>
<dbReference type="PANTHER" id="PTHR11629:SF63">
    <property type="entry name" value="V-TYPE PROTON ATPASE SUBUNIT A"/>
    <property type="match status" value="1"/>
</dbReference>
<keyword evidence="5 9" id="KW-0375">Hydrogen ion transport</keyword>
<dbReference type="OrthoDB" id="10264220at2759"/>
<dbReference type="Proteomes" id="UP000828236">
    <property type="component" value="Unassembled WGS sequence"/>
</dbReference>
<evidence type="ECO:0000256" key="2">
    <source>
        <dbReference type="ARBA" id="ARBA00009904"/>
    </source>
</evidence>
<evidence type="ECO:0000256" key="4">
    <source>
        <dbReference type="ARBA" id="ARBA00022692"/>
    </source>
</evidence>
<dbReference type="GO" id="GO:0007035">
    <property type="term" value="P:vacuolar acidification"/>
    <property type="evidence" value="ECO:0007669"/>
    <property type="project" value="TreeGrafter"/>
</dbReference>
<comment type="subcellular location">
    <subcellularLocation>
        <location evidence="1">Membrane</location>
        <topology evidence="1">Multi-pass membrane protein</topology>
    </subcellularLocation>
</comment>
<keyword evidence="6 9" id="KW-1133">Transmembrane helix</keyword>
<feature type="transmembrane region" description="Helical" evidence="9">
    <location>
        <begin position="445"/>
        <end position="470"/>
    </location>
</feature>
<name>A0A922L1U3_DERFA</name>
<evidence type="ECO:0000256" key="5">
    <source>
        <dbReference type="ARBA" id="ARBA00022781"/>
    </source>
</evidence>
<comment type="caution">
    <text evidence="13">The sequence shown here is derived from an EMBL/GenBank/DDBJ whole genome shotgun (WGS) entry which is preliminary data.</text>
</comment>
<evidence type="ECO:0000256" key="9">
    <source>
        <dbReference type="RuleBase" id="RU361189"/>
    </source>
</evidence>
<dbReference type="Pfam" id="PF01496">
    <property type="entry name" value="V_ATPase_I"/>
    <property type="match status" value="1"/>
</dbReference>
<keyword evidence="8 9" id="KW-0472">Membrane</keyword>
<keyword evidence="7 9" id="KW-0406">Ion transport</keyword>
<keyword evidence="10" id="KW-0175">Coiled coil</keyword>
<evidence type="ECO:0000256" key="7">
    <source>
        <dbReference type="ARBA" id="ARBA00023065"/>
    </source>
</evidence>
<evidence type="ECO:0000313" key="12">
    <source>
        <dbReference type="EMBL" id="KAH7644702.1"/>
    </source>
</evidence>
<evidence type="ECO:0000256" key="3">
    <source>
        <dbReference type="ARBA" id="ARBA00022448"/>
    </source>
</evidence>
<feature type="transmembrane region" description="Helical" evidence="9">
    <location>
        <begin position="691"/>
        <end position="713"/>
    </location>
</feature>
<feature type="coiled-coil region" evidence="10">
    <location>
        <begin position="115"/>
        <end position="142"/>
    </location>
</feature>
<sequence length="881" mass="101561">MNSNEHQSNSSQQTKKFKHQPCSGVFRSEEMLLCQLFLRSNVSFETTCRLGELGIVEFRDLNADLNAYQRKYVDEIKHIGEVQRKLIYLSQQLQKSDLPIVKPIGDPAIPKYKEIIALENQIEKLDNDLREINEHLYTLRLERSELVEMSMILAKTNQLLETTRRQQRASFNGQYPITDSGNQNQALDLDPEQSSIGVPKQPQKQGFECNKIYTITGLLRAEKALAFRKVIWRVCGQNALVQFFDIDNPIDDAKAEEFVQKKVFLVMCQGDKLYGKIEKICNGFHASKYPLPDDEDHYRLLCLKVEQDLKDIQLVIEKTSQQHLKILTAVAQPKNFPTWMVQVTKLRAIFTTMNLYQKTEKGFLAEGWCARSDYYLLNGIIQEINDRAGILGQAVVEKVSTTSTPPTYFRLNRFTQGFQNIVDSYGMATYREMNPAPYTIITFPFLFAMMFADAGHGLIMMLFGLWMVLYERKLNGKSNNEIWLTFFDGRYIILLMGAFSIYTGSIYNDIFAKGYNLFGTCFDSHATEIKLYDDLIIANNGSHNSNDTVFNKKLEIYIPKGDRSYPYGIDPAWQISSNKIIFLNSFKMKLSVIVGVLQMLFGVMISLCNHINAKSWTSIVFEFIPQLIFLLSLFGYMIILIFVKWLRTWSPPSNAPSILIDFINMFLMKYPNENEPQTIYLNPWYPHKQEIQTILLILALLQVPIMLLVKPIIKVFFSNRQKRQPANIEESTSNNQQQQQQQGDSNNHEESTGDIFTHQAIHTIEYCLGSISHTASYLRLWALSLAHSQLSEVLWQRVMHAGFATENSNLIIRVIMTYLTFGLWAVLTIAILIVMEGLSAFLHALRLHWVEFQSKFYTGAGYAFRPFYLKRILTETNILIE</sequence>
<feature type="transmembrane region" description="Helical" evidence="9">
    <location>
        <begin position="590"/>
        <end position="611"/>
    </location>
</feature>
<organism evidence="13 14">
    <name type="scientific">Dermatophagoides farinae</name>
    <name type="common">American house dust mite</name>
    <dbReference type="NCBI Taxonomy" id="6954"/>
    <lineage>
        <taxon>Eukaryota</taxon>
        <taxon>Metazoa</taxon>
        <taxon>Ecdysozoa</taxon>
        <taxon>Arthropoda</taxon>
        <taxon>Chelicerata</taxon>
        <taxon>Arachnida</taxon>
        <taxon>Acari</taxon>
        <taxon>Acariformes</taxon>
        <taxon>Sarcoptiformes</taxon>
        <taxon>Astigmata</taxon>
        <taxon>Psoroptidia</taxon>
        <taxon>Analgoidea</taxon>
        <taxon>Pyroglyphidae</taxon>
        <taxon>Dermatophagoidinae</taxon>
        <taxon>Dermatophagoides</taxon>
    </lineage>
</organism>
<protein>
    <recommendedName>
        <fullName evidence="9">V-type proton ATPase subunit a</fullName>
    </recommendedName>
</protein>
<keyword evidence="3 9" id="KW-0813">Transport</keyword>
<evidence type="ECO:0000256" key="6">
    <source>
        <dbReference type="ARBA" id="ARBA00022989"/>
    </source>
</evidence>
<comment type="function">
    <text evidence="9">Essential component of the vacuolar proton pump (V-ATPase), a multimeric enzyme that catalyzes the translocation of protons across the membranes. Required for assembly and activity of the V-ATPase.</text>
</comment>
<accession>A0A922L1U3</accession>
<reference evidence="13" key="1">
    <citation type="submission" date="2013-05" db="EMBL/GenBank/DDBJ databases">
        <authorList>
            <person name="Yim A.K.Y."/>
            <person name="Chan T.F."/>
            <person name="Ji K.M."/>
            <person name="Liu X.Y."/>
            <person name="Zhou J.W."/>
            <person name="Li R.Q."/>
            <person name="Yang K.Y."/>
            <person name="Li J."/>
            <person name="Li M."/>
            <person name="Law P.T.W."/>
            <person name="Wu Y.L."/>
            <person name="Cai Z.L."/>
            <person name="Qin H."/>
            <person name="Bao Y."/>
            <person name="Leung R.K.K."/>
            <person name="Ng P.K.S."/>
            <person name="Zou J."/>
            <person name="Zhong X.J."/>
            <person name="Ran P.X."/>
            <person name="Zhong N.S."/>
            <person name="Liu Z.G."/>
            <person name="Tsui S.K.W."/>
        </authorList>
    </citation>
    <scope>NUCLEOTIDE SEQUENCE</scope>
    <source>
        <strain evidence="13">Derf</strain>
        <tissue evidence="13">Whole organism</tissue>
    </source>
</reference>
<proteinExistence type="inferred from homology"/>
<reference evidence="12" key="2">
    <citation type="submission" date="2020-06" db="EMBL/GenBank/DDBJ databases">
        <authorList>
            <person name="Ji K."/>
            <person name="Li J."/>
        </authorList>
    </citation>
    <scope>NUCLEOTIDE SEQUENCE</scope>
    <source>
        <strain evidence="12">JKM2019</strain>
        <tissue evidence="12">Whole body</tissue>
    </source>
</reference>
<evidence type="ECO:0000256" key="8">
    <source>
        <dbReference type="ARBA" id="ARBA00023136"/>
    </source>
</evidence>
<feature type="transmembrane region" description="Helical" evidence="9">
    <location>
        <begin position="818"/>
        <end position="842"/>
    </location>
</feature>
<reference evidence="12" key="3">
    <citation type="journal article" date="2021" name="World Allergy Organ. J.">
        <title>Chromosome-level assembly of Dermatophagoides farinae genome and transcriptome reveals two novel allergens Der f 37 and Der f 39.</title>
        <authorList>
            <person name="Chen J."/>
            <person name="Cai Z."/>
            <person name="Fan D."/>
            <person name="Hu J."/>
            <person name="Hou Y."/>
            <person name="He Y."/>
            <person name="Zhang Z."/>
            <person name="Zhao Z."/>
            <person name="Gao P."/>
            <person name="Hu W."/>
            <person name="Sun J."/>
            <person name="Li J."/>
            <person name="Ji K."/>
        </authorList>
    </citation>
    <scope>NUCLEOTIDE SEQUENCE</scope>
    <source>
        <strain evidence="12">JKM2019</strain>
    </source>
</reference>